<dbReference type="InterPro" id="IPR011006">
    <property type="entry name" value="CheY-like_superfamily"/>
</dbReference>
<dbReference type="Pfam" id="PF00249">
    <property type="entry name" value="Myb_DNA-binding"/>
    <property type="match status" value="1"/>
</dbReference>
<evidence type="ECO:0000256" key="7">
    <source>
        <dbReference type="ARBA" id="ARBA00023125"/>
    </source>
</evidence>
<dbReference type="GO" id="GO:0009736">
    <property type="term" value="P:cytokinin-activated signaling pathway"/>
    <property type="evidence" value="ECO:0007669"/>
    <property type="project" value="UniProtKB-KW"/>
</dbReference>
<dbReference type="SUPFAM" id="SSF52172">
    <property type="entry name" value="CheY-like"/>
    <property type="match status" value="1"/>
</dbReference>
<dbReference type="GO" id="GO:0003677">
    <property type="term" value="F:DNA binding"/>
    <property type="evidence" value="ECO:0007669"/>
    <property type="project" value="UniProtKB-KW"/>
</dbReference>
<reference evidence="16 17" key="1">
    <citation type="submission" date="2019-09" db="EMBL/GenBank/DDBJ databases">
        <authorList>
            <person name="Ou C."/>
        </authorList>
    </citation>
    <scope>NUCLEOTIDE SEQUENCE [LARGE SCALE GENOMIC DNA]</scope>
    <source>
        <strain evidence="16">S2</strain>
        <tissue evidence="16">Leaf</tissue>
    </source>
</reference>
<comment type="caution">
    <text evidence="16">The sequence shown here is derived from an EMBL/GenBank/DDBJ whole genome shotgun (WGS) entry which is preliminary data.</text>
</comment>
<dbReference type="InterPro" id="IPR017930">
    <property type="entry name" value="Myb_dom"/>
</dbReference>
<evidence type="ECO:0000256" key="1">
    <source>
        <dbReference type="ARBA" id="ARBA00004123"/>
    </source>
</evidence>
<dbReference type="EMBL" id="SMOL01000401">
    <property type="protein sequence ID" value="KAB2618811.1"/>
    <property type="molecule type" value="Genomic_DNA"/>
</dbReference>
<keyword evidence="17" id="KW-1185">Reference proteome</keyword>
<name>A0A5N5GY52_9ROSA</name>
<protein>
    <recommendedName>
        <fullName evidence="11">Two-component response regulator</fullName>
    </recommendedName>
</protein>
<dbReference type="GO" id="GO:0000160">
    <property type="term" value="P:phosphorelay signal transduction system"/>
    <property type="evidence" value="ECO:0007669"/>
    <property type="project" value="UniProtKB-KW"/>
</dbReference>
<feature type="domain" description="HTH myb-type" evidence="15">
    <location>
        <begin position="197"/>
        <end position="255"/>
    </location>
</feature>
<dbReference type="InterPro" id="IPR001789">
    <property type="entry name" value="Sig_transdc_resp-reg_receiver"/>
</dbReference>
<dbReference type="PANTHER" id="PTHR43874:SF7">
    <property type="entry name" value="TWO-COMPONENT RESPONSE REGULATOR ARR10"/>
    <property type="match status" value="1"/>
</dbReference>
<dbReference type="InterPro" id="IPR001005">
    <property type="entry name" value="SANT/Myb"/>
</dbReference>
<feature type="compositionally biased region" description="Acidic residues" evidence="13">
    <location>
        <begin position="177"/>
        <end position="193"/>
    </location>
</feature>
<dbReference type="InterPro" id="IPR045279">
    <property type="entry name" value="ARR-like"/>
</dbReference>
<evidence type="ECO:0000256" key="9">
    <source>
        <dbReference type="ARBA" id="ARBA00023163"/>
    </source>
</evidence>
<reference evidence="17" key="2">
    <citation type="submission" date="2019-10" db="EMBL/GenBank/DDBJ databases">
        <title>A de novo genome assembly of a pear dwarfing rootstock.</title>
        <authorList>
            <person name="Wang F."/>
            <person name="Wang J."/>
            <person name="Li S."/>
            <person name="Zhang Y."/>
            <person name="Fang M."/>
            <person name="Ma L."/>
            <person name="Zhao Y."/>
            <person name="Jiang S."/>
        </authorList>
    </citation>
    <scope>NUCLEOTIDE SEQUENCE [LARGE SCALE GENOMIC DNA]</scope>
</reference>
<evidence type="ECO:0000256" key="10">
    <source>
        <dbReference type="ARBA" id="ARBA00023242"/>
    </source>
</evidence>
<proteinExistence type="inferred from homology"/>
<dbReference type="AlphaFoldDB" id="A0A5N5GY52"/>
<keyword evidence="6 11" id="KW-0805">Transcription regulation</keyword>
<dbReference type="PANTHER" id="PTHR43874">
    <property type="entry name" value="TWO-COMPONENT RESPONSE REGULATOR"/>
    <property type="match status" value="1"/>
</dbReference>
<dbReference type="GO" id="GO:0003700">
    <property type="term" value="F:DNA-binding transcription factor activity"/>
    <property type="evidence" value="ECO:0007669"/>
    <property type="project" value="UniProtKB-UniRule"/>
</dbReference>
<evidence type="ECO:0000256" key="13">
    <source>
        <dbReference type="SAM" id="MobiDB-lite"/>
    </source>
</evidence>
<dbReference type="InterPro" id="IPR009057">
    <property type="entry name" value="Homeodomain-like_sf"/>
</dbReference>
<sequence length="686" mass="75531">MTVEDRFPVGMRVLAVDDNSTCLRLLEELLVKCQYQVTTTNQAVKALQMLRENRNNFDLVISDVNMPDMDGFKLLELLGLEMDLPVIMLSGYSDKDLVMKGISHGACDYLLKPVRIEELKNIWQHVVRRKKFYPEDQNKSSSQDKGCLEAGEGGRAVSPSGSSDRSGRFSRKRKEQNEDEEEEDEEEEHENEELSYQKKPRVVWSRELHQKFVAAVDQLGYDKAVPKKILDLMNVEGLTRENVASHLQKFRQYLKKLRNPAFGVRDSSYTRMAALDGFGDAQSLVGSQRFSNAGLSPYIPSMMLGRLNSTAGLSIRGTTSGLVQPGHSQNLSNYFNIPTKLQPVLPANQSPNVYQTIPASLEFKQSQQSKYITHIGESSPSNDSTSYAIPSSFPGARASASSIFSDSNASSNPLILHGTPQQTHGTGVVGNQSSLGVASLNPESFDVGISSKFLDYNRCSDSWQVAVQLSDFPMNALPMSEPGHHGQLHANNLGFASNGPQVATVPSDFSPSVLSAPAVELRGSILNQEGLIGDVVPTMTCSPRQMWEEHKHDFNHNFNLSFNADNSMVSANVLLGPVGPSLDQNDAVCSEKMTSSLFDILDGVTSPVMQPSEFQKSAMETTMNPTEVYSWQQTKSPDDVAQNTYGPWNDVMTAILKRGQNENVLSTDGDFGFDACSPGSQQFIPL</sequence>
<evidence type="ECO:0000256" key="11">
    <source>
        <dbReference type="PIRNR" id="PIRNR036392"/>
    </source>
</evidence>
<dbReference type="SUPFAM" id="SSF46689">
    <property type="entry name" value="Homeodomain-like"/>
    <property type="match status" value="1"/>
</dbReference>
<dbReference type="FunFam" id="1.10.10.60:FF:000007">
    <property type="entry name" value="Two-component response regulator"/>
    <property type="match status" value="1"/>
</dbReference>
<dbReference type="OrthoDB" id="60033at2759"/>
<evidence type="ECO:0000256" key="4">
    <source>
        <dbReference type="ARBA" id="ARBA00022864"/>
    </source>
</evidence>
<comment type="subcellular location">
    <subcellularLocation>
        <location evidence="1 11">Nucleus</location>
    </subcellularLocation>
</comment>
<gene>
    <name evidence="16" type="ORF">D8674_014680</name>
</gene>
<dbReference type="SMART" id="SM00448">
    <property type="entry name" value="REC"/>
    <property type="match status" value="1"/>
</dbReference>
<reference evidence="16 17" key="3">
    <citation type="submission" date="2019-11" db="EMBL/GenBank/DDBJ databases">
        <title>A de novo genome assembly of a pear dwarfing rootstock.</title>
        <authorList>
            <person name="Wang F."/>
            <person name="Wang J."/>
            <person name="Li S."/>
            <person name="Zhang Y."/>
            <person name="Fang M."/>
            <person name="Ma L."/>
            <person name="Zhao Y."/>
            <person name="Jiang S."/>
        </authorList>
    </citation>
    <scope>NUCLEOTIDE SEQUENCE [LARGE SCALE GENOMIC DNA]</scope>
    <source>
        <strain evidence="16">S2</strain>
        <tissue evidence="16">Leaf</tissue>
    </source>
</reference>
<dbReference type="GO" id="GO:0005634">
    <property type="term" value="C:nucleus"/>
    <property type="evidence" value="ECO:0007669"/>
    <property type="project" value="UniProtKB-SubCell"/>
</dbReference>
<dbReference type="CDD" id="cd17584">
    <property type="entry name" value="REC_typeB_ARR-like"/>
    <property type="match status" value="1"/>
</dbReference>
<keyword evidence="7 11" id="KW-0238">DNA-binding</keyword>
<evidence type="ECO:0000313" key="17">
    <source>
        <dbReference type="Proteomes" id="UP000327157"/>
    </source>
</evidence>
<dbReference type="PROSITE" id="PS51294">
    <property type="entry name" value="HTH_MYB"/>
    <property type="match status" value="1"/>
</dbReference>
<evidence type="ECO:0000256" key="8">
    <source>
        <dbReference type="ARBA" id="ARBA00023159"/>
    </source>
</evidence>
<evidence type="ECO:0000256" key="5">
    <source>
        <dbReference type="ARBA" id="ARBA00023012"/>
    </source>
</evidence>
<keyword evidence="9 11" id="KW-0804">Transcription</keyword>
<comment type="function">
    <text evidence="11">Transcriptional activator that binds specific DNA sequence.</text>
</comment>
<dbReference type="Pfam" id="PF00072">
    <property type="entry name" value="Response_reg"/>
    <property type="match status" value="1"/>
</dbReference>
<dbReference type="PIRSF" id="PIRSF036392">
    <property type="entry name" value="RR_ARR_type-B"/>
    <property type="match status" value="1"/>
</dbReference>
<dbReference type="Gene3D" id="3.40.50.2300">
    <property type="match status" value="1"/>
</dbReference>
<evidence type="ECO:0000256" key="2">
    <source>
        <dbReference type="ARBA" id="ARBA00006015"/>
    </source>
</evidence>
<dbReference type="NCBIfam" id="TIGR01557">
    <property type="entry name" value="myb_SHAQKYF"/>
    <property type="match status" value="1"/>
</dbReference>
<accession>A0A5N5GY52</accession>
<keyword evidence="8 11" id="KW-0010">Activator</keyword>
<comment type="similarity">
    <text evidence="2">Belongs to the ARR family. Type-B subfamily.</text>
</comment>
<dbReference type="PROSITE" id="PS50110">
    <property type="entry name" value="RESPONSE_REGULATORY"/>
    <property type="match status" value="1"/>
</dbReference>
<keyword evidence="5 11" id="KW-0902">Two-component regulatory system</keyword>
<dbReference type="InterPro" id="IPR017053">
    <property type="entry name" value="Response_reg_B-typ_pln"/>
</dbReference>
<dbReference type="Proteomes" id="UP000327157">
    <property type="component" value="Chromosome 15"/>
</dbReference>
<keyword evidence="10 11" id="KW-0539">Nucleus</keyword>
<feature type="domain" description="Response regulatory" evidence="14">
    <location>
        <begin position="12"/>
        <end position="127"/>
    </location>
</feature>
<evidence type="ECO:0000256" key="12">
    <source>
        <dbReference type="PROSITE-ProRule" id="PRU00169"/>
    </source>
</evidence>
<evidence type="ECO:0000259" key="14">
    <source>
        <dbReference type="PROSITE" id="PS50110"/>
    </source>
</evidence>
<feature type="modified residue" description="4-aspartylphosphate" evidence="12">
    <location>
        <position position="63"/>
    </location>
</feature>
<evidence type="ECO:0000256" key="3">
    <source>
        <dbReference type="ARBA" id="ARBA00022553"/>
    </source>
</evidence>
<feature type="region of interest" description="Disordered" evidence="13">
    <location>
        <begin position="134"/>
        <end position="196"/>
    </location>
</feature>
<evidence type="ECO:0000313" key="16">
    <source>
        <dbReference type="EMBL" id="KAB2618811.1"/>
    </source>
</evidence>
<dbReference type="Gene3D" id="1.10.10.60">
    <property type="entry name" value="Homeodomain-like"/>
    <property type="match status" value="1"/>
</dbReference>
<evidence type="ECO:0000256" key="6">
    <source>
        <dbReference type="ARBA" id="ARBA00023015"/>
    </source>
</evidence>
<keyword evidence="3 12" id="KW-0597">Phosphoprotein</keyword>
<organism evidence="16 17">
    <name type="scientific">Pyrus ussuriensis x Pyrus communis</name>
    <dbReference type="NCBI Taxonomy" id="2448454"/>
    <lineage>
        <taxon>Eukaryota</taxon>
        <taxon>Viridiplantae</taxon>
        <taxon>Streptophyta</taxon>
        <taxon>Embryophyta</taxon>
        <taxon>Tracheophyta</taxon>
        <taxon>Spermatophyta</taxon>
        <taxon>Magnoliopsida</taxon>
        <taxon>eudicotyledons</taxon>
        <taxon>Gunneridae</taxon>
        <taxon>Pentapetalae</taxon>
        <taxon>rosids</taxon>
        <taxon>fabids</taxon>
        <taxon>Rosales</taxon>
        <taxon>Rosaceae</taxon>
        <taxon>Amygdaloideae</taxon>
        <taxon>Maleae</taxon>
        <taxon>Pyrus</taxon>
    </lineage>
</organism>
<feature type="compositionally biased region" description="Low complexity" evidence="13">
    <location>
        <begin position="155"/>
        <end position="164"/>
    </location>
</feature>
<keyword evidence="4" id="KW-0932">Cytokinin signaling pathway</keyword>
<evidence type="ECO:0000259" key="15">
    <source>
        <dbReference type="PROSITE" id="PS51294"/>
    </source>
</evidence>
<dbReference type="InterPro" id="IPR006447">
    <property type="entry name" value="Myb_dom_plants"/>
</dbReference>